<evidence type="ECO:0000256" key="3">
    <source>
        <dbReference type="ARBA" id="ARBA00023194"/>
    </source>
</evidence>
<dbReference type="InterPro" id="IPR042098">
    <property type="entry name" value="TauD-like_sf"/>
</dbReference>
<accession>A0ABT5LJU5</accession>
<dbReference type="RefSeq" id="WP_051894523.1">
    <property type="nucleotide sequence ID" value="NZ_JAQRFI010000047.1"/>
</dbReference>
<organism evidence="5 6">
    <name type="scientific">Xenorhabdus yunnanensis</name>
    <dbReference type="NCBI Taxonomy" id="3025878"/>
    <lineage>
        <taxon>Bacteria</taxon>
        <taxon>Pseudomonadati</taxon>
        <taxon>Pseudomonadota</taxon>
        <taxon>Gammaproteobacteria</taxon>
        <taxon>Enterobacterales</taxon>
        <taxon>Morganellaceae</taxon>
        <taxon>Xenorhabdus</taxon>
    </lineage>
</organism>
<evidence type="ECO:0000259" key="4">
    <source>
        <dbReference type="Pfam" id="PF02668"/>
    </source>
</evidence>
<dbReference type="PANTHER" id="PTHR10696:SF56">
    <property type="entry name" value="TAUD_TFDA-LIKE DOMAIN-CONTAINING PROTEIN"/>
    <property type="match status" value="1"/>
</dbReference>
<dbReference type="Gene3D" id="3.60.130.10">
    <property type="entry name" value="Clavaminate synthase-like"/>
    <property type="match status" value="1"/>
</dbReference>
<evidence type="ECO:0000313" key="6">
    <source>
        <dbReference type="Proteomes" id="UP001217178"/>
    </source>
</evidence>
<comment type="caution">
    <text evidence="5">The sequence shown here is derived from an EMBL/GenBank/DDBJ whole genome shotgun (WGS) entry which is preliminary data.</text>
</comment>
<dbReference type="Proteomes" id="UP001217178">
    <property type="component" value="Unassembled WGS sequence"/>
</dbReference>
<dbReference type="InterPro" id="IPR050411">
    <property type="entry name" value="AlphaKG_dependent_hydroxylases"/>
</dbReference>
<comment type="cofactor">
    <cofactor evidence="1">
        <name>Fe(2+)</name>
        <dbReference type="ChEBI" id="CHEBI:29033"/>
    </cofactor>
</comment>
<gene>
    <name evidence="5" type="ORF">PSI23_16405</name>
</gene>
<keyword evidence="2" id="KW-0560">Oxidoreductase</keyword>
<evidence type="ECO:0000256" key="2">
    <source>
        <dbReference type="ARBA" id="ARBA00023002"/>
    </source>
</evidence>
<dbReference type="Pfam" id="PF02668">
    <property type="entry name" value="TauD"/>
    <property type="match status" value="1"/>
</dbReference>
<sequence length="325" mass="37279">MRFVNTSRLEPQGNILGPICLRSVQENRSVLDFVSSNAKDLQTLLWEEGAILLRNFGSSSSGHFSKLSAILFDSPLNYVYRSTPRRLLSENVFTATDYPNSLHIDQHSENAYQRDWPMVLGFCCITSPTTGGQTPIADLSKITQSLGEDLISEFEERKVRYVRHYRPFVDLSWQTVFQTENPEDVGIFCKENDIEYQWLDSQTLRTWQVCQGVASHPIHHEKLFFNQCHMFHITGAGEQSAKALEQAFGRDKVPRHSLFGDGSEIPMKTMNFIRETLAANRYCFDWQVGDILLLDNMRYTHGRTPYTGVRKIAVSMMKPYSSMII</sequence>
<evidence type="ECO:0000256" key="1">
    <source>
        <dbReference type="ARBA" id="ARBA00001954"/>
    </source>
</evidence>
<reference evidence="5 6" key="1">
    <citation type="submission" date="2023-02" db="EMBL/GenBank/DDBJ databases">
        <title>Entomopathogenic bacteria.</title>
        <authorList>
            <person name="Machado R.A."/>
        </authorList>
    </citation>
    <scope>NUCLEOTIDE SEQUENCE [LARGE SCALE GENOMIC DNA]</scope>
    <source>
        <strain evidence="5 6">XENO-10</strain>
    </source>
</reference>
<dbReference type="InterPro" id="IPR003819">
    <property type="entry name" value="TauD/TfdA-like"/>
</dbReference>
<feature type="domain" description="TauD/TfdA-like" evidence="4">
    <location>
        <begin position="33"/>
        <end position="312"/>
    </location>
</feature>
<dbReference type="EMBL" id="JAQRFI010000047">
    <property type="protein sequence ID" value="MDC9590823.1"/>
    <property type="molecule type" value="Genomic_DNA"/>
</dbReference>
<keyword evidence="5" id="KW-0223">Dioxygenase</keyword>
<protein>
    <submittedName>
        <fullName evidence="5">TauD/TfdA family dioxygenase</fullName>
    </submittedName>
</protein>
<keyword evidence="3" id="KW-0045">Antibiotic biosynthesis</keyword>
<dbReference type="SUPFAM" id="SSF51197">
    <property type="entry name" value="Clavaminate synthase-like"/>
    <property type="match status" value="1"/>
</dbReference>
<proteinExistence type="predicted"/>
<name>A0ABT5LJU5_9GAMM</name>
<evidence type="ECO:0000313" key="5">
    <source>
        <dbReference type="EMBL" id="MDC9590823.1"/>
    </source>
</evidence>
<dbReference type="GO" id="GO:0051213">
    <property type="term" value="F:dioxygenase activity"/>
    <property type="evidence" value="ECO:0007669"/>
    <property type="project" value="UniProtKB-KW"/>
</dbReference>
<keyword evidence="6" id="KW-1185">Reference proteome</keyword>
<dbReference type="PANTHER" id="PTHR10696">
    <property type="entry name" value="GAMMA-BUTYROBETAINE HYDROXYLASE-RELATED"/>
    <property type="match status" value="1"/>
</dbReference>